<dbReference type="GO" id="GO:0005634">
    <property type="term" value="C:nucleus"/>
    <property type="evidence" value="ECO:0007669"/>
    <property type="project" value="TreeGrafter"/>
</dbReference>
<evidence type="ECO:0000256" key="8">
    <source>
        <dbReference type="ARBA" id="ARBA00049598"/>
    </source>
</evidence>
<feature type="region of interest" description="Disordered" evidence="14">
    <location>
        <begin position="187"/>
        <end position="258"/>
    </location>
</feature>
<dbReference type="GO" id="GO:0000463">
    <property type="term" value="P:maturation of LSU-rRNA from tricistronic rRNA transcript (SSU-rRNA, 5.8S rRNA, LSU-rRNA)"/>
    <property type="evidence" value="ECO:0007669"/>
    <property type="project" value="TreeGrafter"/>
</dbReference>
<evidence type="ECO:0000259" key="15">
    <source>
        <dbReference type="PROSITE" id="PS51083"/>
    </source>
</evidence>
<evidence type="ECO:0000256" key="6">
    <source>
        <dbReference type="ARBA" id="ARBA00022833"/>
    </source>
</evidence>
<organism evidence="16 17">
    <name type="scientific">Exophiala bonariae</name>
    <dbReference type="NCBI Taxonomy" id="1690606"/>
    <lineage>
        <taxon>Eukaryota</taxon>
        <taxon>Fungi</taxon>
        <taxon>Dikarya</taxon>
        <taxon>Ascomycota</taxon>
        <taxon>Pezizomycotina</taxon>
        <taxon>Eurotiomycetes</taxon>
        <taxon>Chaetothyriomycetidae</taxon>
        <taxon>Chaetothyriales</taxon>
        <taxon>Herpotrichiellaceae</taxon>
        <taxon>Exophiala</taxon>
    </lineage>
</organism>
<protein>
    <recommendedName>
        <fullName evidence="11">Box C/D snoRNA protein 1</fullName>
    </recommendedName>
    <alternativeName>
        <fullName evidence="12">Zinc finger HIT domain-containing protein 6</fullName>
    </alternativeName>
</protein>
<feature type="compositionally biased region" description="Basic and acidic residues" evidence="14">
    <location>
        <begin position="226"/>
        <end position="235"/>
    </location>
</feature>
<dbReference type="CDD" id="cd23023">
    <property type="entry name" value="zf-HIT_BCD1"/>
    <property type="match status" value="1"/>
</dbReference>
<keyword evidence="2" id="KW-0690">Ribosome biogenesis</keyword>
<keyword evidence="3" id="KW-0597">Phosphoprotein</keyword>
<dbReference type="Pfam" id="PF04438">
    <property type="entry name" value="zf-HIT"/>
    <property type="match status" value="1"/>
</dbReference>
<dbReference type="GeneID" id="89977993"/>
<dbReference type="SUPFAM" id="SSF144232">
    <property type="entry name" value="HIT/MYND zinc finger-like"/>
    <property type="match status" value="1"/>
</dbReference>
<keyword evidence="4" id="KW-0479">Metal-binding</keyword>
<evidence type="ECO:0000256" key="11">
    <source>
        <dbReference type="ARBA" id="ARBA00068630"/>
    </source>
</evidence>
<gene>
    <name evidence="16" type="ORF">LTR84_009835</name>
</gene>
<evidence type="ECO:0000256" key="12">
    <source>
        <dbReference type="ARBA" id="ARBA00077531"/>
    </source>
</evidence>
<evidence type="ECO:0000256" key="5">
    <source>
        <dbReference type="ARBA" id="ARBA00022771"/>
    </source>
</evidence>
<evidence type="ECO:0000256" key="13">
    <source>
        <dbReference type="PROSITE-ProRule" id="PRU00453"/>
    </source>
</evidence>
<accession>A0AAV9NL03</accession>
<evidence type="ECO:0000256" key="14">
    <source>
        <dbReference type="SAM" id="MobiDB-lite"/>
    </source>
</evidence>
<sequence length="380" mass="42125">MQETGGDTPLTDLCAICHANPIKYTCPRCGIHTCSLPCVKRHKTWAQCSGIRNPAAYRPRTELATPSSIDQDFNFISSVERSLSRADDLILDKGIDLAPSGLKTRPNDAKSNFETEVERRRIYIIKAPLGLSRSKQNTSHWARQHKCITWTTEWVHPDGEKRLQNFAGSMSLAEAFLNRWGRKSITLKKRKRNSSETAPAPNISSDTPAKPSDLTGEPQPISPKAAKIEASHPDDAGETQIAHPQDGPSNASPDKVEPTRAPALDAAKLVEDLHFYLLRPNTLSGIKCLIPLSSLSAIHDVLEDRTILEFPTFYVKEESPEQLSEPYMTEEKYNEAYGSDIPLELQTFAPKDSSAPEEAKPLTAIDESKVLEVLQKDLMG</sequence>
<keyword evidence="17" id="KW-1185">Reference proteome</keyword>
<feature type="domain" description="HIT-type" evidence="15">
    <location>
        <begin position="14"/>
        <end position="48"/>
    </location>
</feature>
<comment type="subunit">
    <text evidence="10">Interacts with FBL, SNU13, NOP58, NUFIP1, RUVBL1, RUVBL2 and TAF9. Interacts (via HIT-type zinc finger) with the RUVBL1/RUVBL2 complex in the presence of ADP.</text>
</comment>
<dbReference type="FunFam" id="3.30.60.190:FF:000001">
    <property type="entry name" value="box C/D snoRNA protein 1"/>
    <property type="match status" value="1"/>
</dbReference>
<dbReference type="PANTHER" id="PTHR13483:SF11">
    <property type="entry name" value="ZINC FINGER HIT DOMAIN-CONTAINING PROTEIN 3"/>
    <property type="match status" value="1"/>
</dbReference>
<dbReference type="Pfam" id="PF25790">
    <property type="entry name" value="BCD1"/>
    <property type="match status" value="1"/>
</dbReference>
<evidence type="ECO:0000256" key="9">
    <source>
        <dbReference type="ARBA" id="ARBA00049654"/>
    </source>
</evidence>
<evidence type="ECO:0000256" key="7">
    <source>
        <dbReference type="ARBA" id="ARBA00022843"/>
    </source>
</evidence>
<keyword evidence="7" id="KW-0832">Ubl conjugation</keyword>
<comment type="similarity">
    <text evidence="9">Belongs to the BCD1 family.</text>
</comment>
<dbReference type="PROSITE" id="PS51083">
    <property type="entry name" value="ZF_HIT"/>
    <property type="match status" value="1"/>
</dbReference>
<keyword evidence="5 13" id="KW-0863">Zinc-finger</keyword>
<dbReference type="AlphaFoldDB" id="A0AAV9NL03"/>
<evidence type="ECO:0000256" key="4">
    <source>
        <dbReference type="ARBA" id="ARBA00022723"/>
    </source>
</evidence>
<evidence type="ECO:0000256" key="10">
    <source>
        <dbReference type="ARBA" id="ARBA00061949"/>
    </source>
</evidence>
<reference evidence="16 17" key="1">
    <citation type="submission" date="2023-08" db="EMBL/GenBank/DDBJ databases">
        <title>Black Yeasts Isolated from many extreme environments.</title>
        <authorList>
            <person name="Coleine C."/>
            <person name="Stajich J.E."/>
            <person name="Selbmann L."/>
        </authorList>
    </citation>
    <scope>NUCLEOTIDE SEQUENCE [LARGE SCALE GENOMIC DNA]</scope>
    <source>
        <strain evidence="16 17">CCFEE 5792</strain>
    </source>
</reference>
<dbReference type="Proteomes" id="UP001358417">
    <property type="component" value="Unassembled WGS sequence"/>
</dbReference>
<evidence type="ECO:0000256" key="1">
    <source>
        <dbReference type="ARBA" id="ARBA00022499"/>
    </source>
</evidence>
<evidence type="ECO:0000256" key="2">
    <source>
        <dbReference type="ARBA" id="ARBA00022517"/>
    </source>
</evidence>
<dbReference type="InterPro" id="IPR051639">
    <property type="entry name" value="BCD1"/>
</dbReference>
<dbReference type="InterPro" id="IPR007529">
    <property type="entry name" value="Znf_HIT"/>
</dbReference>
<dbReference type="EMBL" id="JAVRRD010000004">
    <property type="protein sequence ID" value="KAK5059952.1"/>
    <property type="molecule type" value="Genomic_DNA"/>
</dbReference>
<dbReference type="InterPro" id="IPR057721">
    <property type="entry name" value="BCD1_alpha/beta"/>
</dbReference>
<comment type="caution">
    <text evidence="16">The sequence shown here is derived from an EMBL/GenBank/DDBJ whole genome shotgun (WGS) entry which is preliminary data.</text>
</comment>
<dbReference type="GO" id="GO:0008270">
    <property type="term" value="F:zinc ion binding"/>
    <property type="evidence" value="ECO:0007669"/>
    <property type="project" value="UniProtKB-UniRule"/>
</dbReference>
<dbReference type="RefSeq" id="XP_064709773.1">
    <property type="nucleotide sequence ID" value="XM_064853374.1"/>
</dbReference>
<dbReference type="GO" id="GO:0070761">
    <property type="term" value="C:pre-snoRNP complex"/>
    <property type="evidence" value="ECO:0007669"/>
    <property type="project" value="TreeGrafter"/>
</dbReference>
<dbReference type="GO" id="GO:0000492">
    <property type="term" value="P:box C/D snoRNP assembly"/>
    <property type="evidence" value="ECO:0007669"/>
    <property type="project" value="TreeGrafter"/>
</dbReference>
<dbReference type="PANTHER" id="PTHR13483">
    <property type="entry name" value="BOX C_D SNORNA PROTEIN 1-RELATED"/>
    <property type="match status" value="1"/>
</dbReference>
<name>A0AAV9NL03_9EURO</name>
<keyword evidence="6" id="KW-0862">Zinc</keyword>
<evidence type="ECO:0000313" key="16">
    <source>
        <dbReference type="EMBL" id="KAK5059952.1"/>
    </source>
</evidence>
<evidence type="ECO:0000256" key="3">
    <source>
        <dbReference type="ARBA" id="ARBA00022553"/>
    </source>
</evidence>
<keyword evidence="1" id="KW-1017">Isopeptide bond</keyword>
<dbReference type="Gene3D" id="3.30.60.190">
    <property type="match status" value="1"/>
</dbReference>
<proteinExistence type="inferred from homology"/>
<comment type="function">
    <text evidence="8">Required for box C/D snoRNAs accumulation involved in snoRNA processing, snoRNA transport to the nucleolus and ribosome biogenesis.</text>
</comment>
<dbReference type="GO" id="GO:0048254">
    <property type="term" value="P:snoRNA localization"/>
    <property type="evidence" value="ECO:0007669"/>
    <property type="project" value="TreeGrafter"/>
</dbReference>
<evidence type="ECO:0000313" key="17">
    <source>
        <dbReference type="Proteomes" id="UP001358417"/>
    </source>
</evidence>